<evidence type="ECO:0000313" key="2">
    <source>
        <dbReference type="EMBL" id="WUV49951.1"/>
    </source>
</evidence>
<accession>A0ABZ1Z3S9</accession>
<feature type="compositionally biased region" description="Low complexity" evidence="1">
    <location>
        <begin position="499"/>
        <end position="510"/>
    </location>
</feature>
<feature type="compositionally biased region" description="Polar residues" evidence="1">
    <location>
        <begin position="262"/>
        <end position="273"/>
    </location>
</feature>
<organism evidence="2 3">
    <name type="scientific">Nocardia vinacea</name>
    <dbReference type="NCBI Taxonomy" id="96468"/>
    <lineage>
        <taxon>Bacteria</taxon>
        <taxon>Bacillati</taxon>
        <taxon>Actinomycetota</taxon>
        <taxon>Actinomycetes</taxon>
        <taxon>Mycobacteriales</taxon>
        <taxon>Nocardiaceae</taxon>
        <taxon>Nocardia</taxon>
    </lineage>
</organism>
<name>A0ABZ1Z3S9_9NOCA</name>
<feature type="compositionally biased region" description="Basic and acidic residues" evidence="1">
    <location>
        <begin position="408"/>
        <end position="426"/>
    </location>
</feature>
<feature type="compositionally biased region" description="Low complexity" evidence="1">
    <location>
        <begin position="315"/>
        <end position="406"/>
    </location>
</feature>
<dbReference type="RefSeq" id="WP_329414671.1">
    <property type="nucleotide sequence ID" value="NZ_CP109441.1"/>
</dbReference>
<dbReference type="Proteomes" id="UP001432062">
    <property type="component" value="Chromosome"/>
</dbReference>
<feature type="region of interest" description="Disordered" evidence="1">
    <location>
        <begin position="446"/>
        <end position="588"/>
    </location>
</feature>
<feature type="compositionally biased region" description="Low complexity" evidence="1">
    <location>
        <begin position="470"/>
        <end position="489"/>
    </location>
</feature>
<evidence type="ECO:0000313" key="3">
    <source>
        <dbReference type="Proteomes" id="UP001432062"/>
    </source>
</evidence>
<proteinExistence type="predicted"/>
<reference evidence="2" key="1">
    <citation type="submission" date="2022-10" db="EMBL/GenBank/DDBJ databases">
        <title>The complete genomes of actinobacterial strains from the NBC collection.</title>
        <authorList>
            <person name="Joergensen T.S."/>
            <person name="Alvarez Arevalo M."/>
            <person name="Sterndorff E.B."/>
            <person name="Faurdal D."/>
            <person name="Vuksanovic O."/>
            <person name="Mourched A.-S."/>
            <person name="Charusanti P."/>
            <person name="Shaw S."/>
            <person name="Blin K."/>
            <person name="Weber T."/>
        </authorList>
    </citation>
    <scope>NUCLEOTIDE SEQUENCE</scope>
    <source>
        <strain evidence="2">NBC_01482</strain>
    </source>
</reference>
<feature type="region of interest" description="Disordered" evidence="1">
    <location>
        <begin position="183"/>
        <end position="206"/>
    </location>
</feature>
<sequence length="588" mass="59109">MGGENEPAANPLPLPGIVVPIQLPISGTIDPAALQQTVNAQQKAGQAQTRVGQGDAELDDLGFGTDPDFVSTTEHFEGMTHEAMYQAVHGAANGLGGLDAAGLRTLQRIWFDNHSDLVNLSTFNLMGMNRIFGNGLWQGASGEAAQAASQRFSQAANQIGRVFDSVSSRLDSLAWSAEAVRTAVQPPPTSTAAPNPDNPAESILPGLINPEYDEQTRTAQEQARQAAIRALNTAYTPTFPPAGTGVPAYTTVPQIAGEDGPPTSTGPASSVSGNAPGDSTQTPTQSPTQTGPGNESETSTNPSGFGLPEGLLPDTNNTATTPTSTTPAAVNPNAAATSASPSTGLGPNSLGSSGPGGSSSEPGGPGSTRPGVPGTSPVGAAVSGSGARGATSASAGRMGPMAPGAGARKKDETEAEHYAPDYLRRVHSDWTEDLTNPVGDIGADLAPVHDAGFGQDWGFDDAAPRPNPPARADYTSPEPVVPVESAPPVTFTGAGPMDSSPAPVAPVESAPAPPVTFTGVGPMDSGPDSAAPVEPAPVPPTTFTGVGPMDTSPEPTAPVESTPAQPVTFTGVGPLDSNADEPTGGTGR</sequence>
<evidence type="ECO:0008006" key="4">
    <source>
        <dbReference type="Google" id="ProtNLM"/>
    </source>
</evidence>
<evidence type="ECO:0000256" key="1">
    <source>
        <dbReference type="SAM" id="MobiDB-lite"/>
    </source>
</evidence>
<gene>
    <name evidence="2" type="ORF">OG563_18200</name>
</gene>
<feature type="compositionally biased region" description="Low complexity" evidence="1">
    <location>
        <begin position="279"/>
        <end position="293"/>
    </location>
</feature>
<protein>
    <recommendedName>
        <fullName evidence="4">PPE family domain-containing protein</fullName>
    </recommendedName>
</protein>
<feature type="region of interest" description="Disordered" evidence="1">
    <location>
        <begin position="237"/>
        <end position="426"/>
    </location>
</feature>
<dbReference type="EMBL" id="CP109441">
    <property type="protein sequence ID" value="WUV49951.1"/>
    <property type="molecule type" value="Genomic_DNA"/>
</dbReference>
<keyword evidence="3" id="KW-1185">Reference proteome</keyword>